<reference evidence="5" key="1">
    <citation type="submission" date="2016-07" db="EMBL/GenBank/DDBJ databases">
        <title>De novo transcriptome assembly of four accessions of the metal hyperaccumulator plant Noccaea caerulescens.</title>
        <authorList>
            <person name="Blande D."/>
            <person name="Halimaa P."/>
            <person name="Tervahauta A.I."/>
            <person name="Aarts M.G."/>
            <person name="Karenlampi S.O."/>
        </authorList>
    </citation>
    <scope>NUCLEOTIDE SEQUENCE</scope>
</reference>
<feature type="domain" description="AIR9-like A9" evidence="4">
    <location>
        <begin position="495"/>
        <end position="576"/>
    </location>
</feature>
<evidence type="ECO:0000313" key="5">
    <source>
        <dbReference type="EMBL" id="JAU28573.1"/>
    </source>
</evidence>
<dbReference type="InterPro" id="IPR056284">
    <property type="entry name" value="AIR9-like_A9"/>
</dbReference>
<protein>
    <submittedName>
        <fullName evidence="5">Uncharacterized protein</fullName>
    </submittedName>
</protein>
<dbReference type="PANTHER" id="PTHR31149:SF9">
    <property type="entry name" value="TRANSMEMBRANE PROTEIN"/>
    <property type="match status" value="1"/>
</dbReference>
<dbReference type="PANTHER" id="PTHR31149">
    <property type="entry name" value="EXPRESSED PROTEIN"/>
    <property type="match status" value="1"/>
</dbReference>
<dbReference type="Pfam" id="PF23197">
    <property type="entry name" value="IG_AIR9"/>
    <property type="match status" value="1"/>
</dbReference>
<feature type="domain" description="DUF7046" evidence="3">
    <location>
        <begin position="611"/>
        <end position="707"/>
    </location>
</feature>
<proteinExistence type="predicted"/>
<keyword evidence="1" id="KW-0175">Coiled coil</keyword>
<dbReference type="FunFam" id="2.60.40.2700:FF:000001">
    <property type="entry name" value="Transmembrane protein"/>
    <property type="match status" value="1"/>
</dbReference>
<organism evidence="5">
    <name type="scientific">Noccaea caerulescens</name>
    <name type="common">Alpine penny-cress</name>
    <name type="synonym">Thlaspi caerulescens</name>
    <dbReference type="NCBI Taxonomy" id="107243"/>
    <lineage>
        <taxon>Eukaryota</taxon>
        <taxon>Viridiplantae</taxon>
        <taxon>Streptophyta</taxon>
        <taxon>Embryophyta</taxon>
        <taxon>Tracheophyta</taxon>
        <taxon>Spermatophyta</taxon>
        <taxon>Magnoliopsida</taxon>
        <taxon>eudicotyledons</taxon>
        <taxon>Gunneridae</taxon>
        <taxon>Pentapetalae</taxon>
        <taxon>rosids</taxon>
        <taxon>malvids</taxon>
        <taxon>Brassicales</taxon>
        <taxon>Brassicaceae</taxon>
        <taxon>Coluteocarpeae</taxon>
        <taxon>Noccaea</taxon>
    </lineage>
</organism>
<feature type="region of interest" description="Disordered" evidence="2">
    <location>
        <begin position="377"/>
        <end position="399"/>
    </location>
</feature>
<evidence type="ECO:0000259" key="3">
    <source>
        <dbReference type="Pfam" id="PF23080"/>
    </source>
</evidence>
<dbReference type="AlphaFoldDB" id="A0A1J3EEG8"/>
<dbReference type="EMBL" id="GEVK01024259">
    <property type="protein sequence ID" value="JAU28573.1"/>
    <property type="molecule type" value="Transcribed_RNA"/>
</dbReference>
<evidence type="ECO:0000256" key="2">
    <source>
        <dbReference type="SAM" id="MobiDB-lite"/>
    </source>
</evidence>
<evidence type="ECO:0000259" key="4">
    <source>
        <dbReference type="Pfam" id="PF23197"/>
    </source>
</evidence>
<dbReference type="Gene3D" id="2.60.40.2700">
    <property type="match status" value="1"/>
</dbReference>
<gene>
    <name evidence="5" type="ORF">LC_TR8859_c2_g1_i1_g.30918</name>
</gene>
<sequence>MMENGHKERLAEKFSRVGLDDSSHSPGDGSLLQVIKAVEAAETTIKQQVDENSRLKAELQRSILELAKYKADESLPQTSNLGDHANTTTVSHLVHQPVDWKQRVIKASDTYSSGMLVVHPHVNANGEEATVSNRFESHSDENMIYGIARGDIDGASPSQFYSSYTVSSSPMRTQLEGEHVAHINSSNHGFMPVGEVDNSGNAQKQDLIHKVQEHEQEIVQLRRYLTDCSVKEAQIRNEKYVLEKRIAYMRQAFDQQQEDLVDAASKALSYRQEIIEENIRLTYALQAAEQERSTFVSYLLPLLSEYSLHPQLSDSQSIVSNVKVLFRHLQEKLLLTETKLKETEYQLAPWQSDVNHSNASPLSPYHPVGVSLRYSTDPEHHHQDGRGIPAASNYHLDGPERSPAFQMPVQPTLNQDESHGPNTRVQFREPLSNTFMDDAYAEVQADTNKTLETANYAAEFDDPSPSNYPILAPVLEEPSSSYSEAADDDPLPAIAELQISGEPFPGRELQASGHSINGTTKCNFEWVRHLEDGSVNYIDGAKKPNYLVTADDVDLYLAIEVHPLDDKNRKGELVRVFANENCKITCHPEMQSHIEKSLHNSHALFKVSYAIGYMDIWEAATLSIKKESYSIKPKNDPVITEKFSSSTSVMIPFEQPADFVIIGTNGVEYLFRVDNNATDLSCSRDTIVLTLRLFIKKALQRKKGKKKGFLFNK</sequence>
<dbReference type="InterPro" id="IPR055474">
    <property type="entry name" value="DUF7046"/>
</dbReference>
<feature type="coiled-coil region" evidence="1">
    <location>
        <begin position="38"/>
        <end position="72"/>
    </location>
</feature>
<accession>A0A1J3EEG8</accession>
<dbReference type="GO" id="GO:0005886">
    <property type="term" value="C:plasma membrane"/>
    <property type="evidence" value="ECO:0007669"/>
    <property type="project" value="TreeGrafter"/>
</dbReference>
<evidence type="ECO:0000256" key="1">
    <source>
        <dbReference type="SAM" id="Coils"/>
    </source>
</evidence>
<name>A0A1J3EEG8_NOCCA</name>
<dbReference type="Pfam" id="PF23080">
    <property type="entry name" value="DUF7046"/>
    <property type="match status" value="1"/>
</dbReference>